<evidence type="ECO:0000313" key="2">
    <source>
        <dbReference type="EMBL" id="EIG92315.1"/>
    </source>
</evidence>
<keyword evidence="1" id="KW-0472">Membrane</keyword>
<protein>
    <submittedName>
        <fullName evidence="2">Uncharacterized protein</fullName>
    </submittedName>
</protein>
<organism evidence="2 3">
    <name type="scientific">Escherichia coli 97.0246</name>
    <dbReference type="NCBI Taxonomy" id="869670"/>
    <lineage>
        <taxon>Bacteria</taxon>
        <taxon>Pseudomonadati</taxon>
        <taxon>Pseudomonadota</taxon>
        <taxon>Gammaproteobacteria</taxon>
        <taxon>Enterobacterales</taxon>
        <taxon>Enterobacteriaceae</taxon>
        <taxon>Escherichia</taxon>
    </lineage>
</organism>
<keyword evidence="1" id="KW-0812">Transmembrane</keyword>
<dbReference type="Proteomes" id="UP000004454">
    <property type="component" value="Unassembled WGS sequence"/>
</dbReference>
<name>A0A8E0KUC1_ECOLX</name>
<dbReference type="AlphaFoldDB" id="A0A8E0KUC1"/>
<sequence length="47" mass="5702">MFFYLTTSLPAPFWSENMMFFCIFNALLINDKQFFIIDIINAFFSYK</sequence>
<feature type="transmembrane region" description="Helical" evidence="1">
    <location>
        <begin position="12"/>
        <end position="29"/>
    </location>
</feature>
<reference evidence="2 3" key="1">
    <citation type="submission" date="2011-12" db="EMBL/GenBank/DDBJ databases">
        <authorList>
            <person name="Brinkac L."/>
            <person name="Radune D."/>
            <person name="Sanka R."/>
            <person name="Selengut J."/>
            <person name="DebRoy C."/>
            <person name="Feng P."/>
            <person name="Fratamico P.M."/>
            <person name="Kapur V."/>
            <person name="Kariyawasam S."/>
            <person name="Losada L."/>
            <person name="Nierman W.C."/>
            <person name="Nelson K."/>
        </authorList>
    </citation>
    <scope>NUCLEOTIDE SEQUENCE [LARGE SCALE GENOMIC DNA]</scope>
    <source>
        <strain evidence="2 3">97.0246</strain>
    </source>
</reference>
<dbReference type="EMBL" id="AEZJ02000027">
    <property type="protein sequence ID" value="EIG92315.1"/>
    <property type="molecule type" value="Genomic_DNA"/>
</dbReference>
<proteinExistence type="predicted"/>
<comment type="caution">
    <text evidence="2">The sequence shown here is derived from an EMBL/GenBank/DDBJ whole genome shotgun (WGS) entry which is preliminary data.</text>
</comment>
<keyword evidence="1" id="KW-1133">Transmembrane helix</keyword>
<evidence type="ECO:0000313" key="3">
    <source>
        <dbReference type="Proteomes" id="UP000004454"/>
    </source>
</evidence>
<evidence type="ECO:0000256" key="1">
    <source>
        <dbReference type="SAM" id="Phobius"/>
    </source>
</evidence>
<gene>
    <name evidence="2" type="ORF">EC970246_3444</name>
</gene>
<accession>A0A8E0KUC1</accession>